<evidence type="ECO:0000313" key="4">
    <source>
        <dbReference type="Proteomes" id="UP000030854"/>
    </source>
</evidence>
<dbReference type="AlphaFoldDB" id="A0A0B1P7Q8"/>
<evidence type="ECO:0000259" key="2">
    <source>
        <dbReference type="PROSITE" id="PS50888"/>
    </source>
</evidence>
<evidence type="ECO:0000256" key="1">
    <source>
        <dbReference type="SAM" id="MobiDB-lite"/>
    </source>
</evidence>
<feature type="domain" description="BHLH" evidence="2">
    <location>
        <begin position="493"/>
        <end position="569"/>
    </location>
</feature>
<organism evidence="3 4">
    <name type="scientific">Uncinula necator</name>
    <name type="common">Grape powdery mildew</name>
    <dbReference type="NCBI Taxonomy" id="52586"/>
    <lineage>
        <taxon>Eukaryota</taxon>
        <taxon>Fungi</taxon>
        <taxon>Dikarya</taxon>
        <taxon>Ascomycota</taxon>
        <taxon>Pezizomycotina</taxon>
        <taxon>Leotiomycetes</taxon>
        <taxon>Erysiphales</taxon>
        <taxon>Erysiphaceae</taxon>
        <taxon>Erysiphe</taxon>
    </lineage>
</organism>
<name>A0A0B1P7Q8_UNCNE</name>
<dbReference type="SMART" id="SM00353">
    <property type="entry name" value="HLH"/>
    <property type="match status" value="1"/>
</dbReference>
<reference evidence="3 4" key="1">
    <citation type="journal article" date="2014" name="BMC Genomics">
        <title>Adaptive genomic structural variation in the grape powdery mildew pathogen, Erysiphe necator.</title>
        <authorList>
            <person name="Jones L."/>
            <person name="Riaz S."/>
            <person name="Morales-Cruz A."/>
            <person name="Amrine K.C."/>
            <person name="McGuire B."/>
            <person name="Gubler W.D."/>
            <person name="Walker M.A."/>
            <person name="Cantu D."/>
        </authorList>
    </citation>
    <scope>NUCLEOTIDE SEQUENCE [LARGE SCALE GENOMIC DNA]</scope>
    <source>
        <strain evidence="4">c</strain>
    </source>
</reference>
<dbReference type="Proteomes" id="UP000030854">
    <property type="component" value="Unassembled WGS sequence"/>
</dbReference>
<dbReference type="HOGENOM" id="CLU_015973_1_0_1"/>
<dbReference type="GO" id="GO:0046983">
    <property type="term" value="F:protein dimerization activity"/>
    <property type="evidence" value="ECO:0007669"/>
    <property type="project" value="InterPro"/>
</dbReference>
<dbReference type="Pfam" id="PF00010">
    <property type="entry name" value="HLH"/>
    <property type="match status" value="1"/>
</dbReference>
<sequence>MSNFKEGLDTNTKLGNEIGGSGSFMQTIMPTMPAISTSGEFYIMSSGDDCGFFSNKAPSQADINFPYLLQEKYERKEIPSGKELTMPPTPNSANIHGKNTATYTQSDYQLLHPATDGIKLHGNDQEVGFTPLASPAVSPLEYQFNALGYSFADSYLSPLSSPALQAQNDFSPLYDQPSSWVTNSPVLNNECITFNEFPASRTHNFDDKISKMQSRNSFRVKKSPVVNQNRGMRGSNSFSQSLDGMDLSYLPNSNFKSNPYASLTLGETPDDCSNLSEKLPSLPPNLFLAHDSVNLSPDLNTEDSNYISCTFASDKPATPASLMKITQLSMHTPKLEPTKTHNQSSVNSREVFLKPLNSQEAKSQIESSLNTVSNIIESESLPMRLPIKKKSNTVSIRQSPKDEYPGTNAASLRKSQFGTRNHKSRNSTLNVISPALLPRLSPNLKPLINSGGKELENSASLILASKSNYQNILDGTYFPGITYSPELSANLTSKRTSHKIAEQGRRNRMNSALQEMASLLPYDQNKNRRCEKNKNGETVGSEKSIKGISQNMNSKARTVERAISYIRHLKSQLEIAIEKLEEIETNKKL</sequence>
<accession>A0A0B1P7Q8</accession>
<proteinExistence type="predicted"/>
<dbReference type="SUPFAM" id="SSF47459">
    <property type="entry name" value="HLH, helix-loop-helix DNA-binding domain"/>
    <property type="match status" value="1"/>
</dbReference>
<dbReference type="OMA" id="EQDMAFT"/>
<feature type="region of interest" description="Disordered" evidence="1">
    <location>
        <begin position="392"/>
        <end position="430"/>
    </location>
</feature>
<comment type="caution">
    <text evidence="3">The sequence shown here is derived from an EMBL/GenBank/DDBJ whole genome shotgun (WGS) entry which is preliminary data.</text>
</comment>
<keyword evidence="4" id="KW-1185">Reference proteome</keyword>
<dbReference type="Gene3D" id="4.10.280.10">
    <property type="entry name" value="Helix-loop-helix DNA-binding domain"/>
    <property type="match status" value="1"/>
</dbReference>
<dbReference type="STRING" id="52586.A0A0B1P7Q8"/>
<feature type="compositionally biased region" description="Polar residues" evidence="1">
    <location>
        <begin position="408"/>
        <end position="419"/>
    </location>
</feature>
<dbReference type="EMBL" id="JNVN01000970">
    <property type="protein sequence ID" value="KHJ34273.1"/>
    <property type="molecule type" value="Genomic_DNA"/>
</dbReference>
<dbReference type="PROSITE" id="PS50888">
    <property type="entry name" value="BHLH"/>
    <property type="match status" value="1"/>
</dbReference>
<gene>
    <name evidence="3" type="ORF">EV44_g6249</name>
</gene>
<dbReference type="CDD" id="cd11392">
    <property type="entry name" value="bHLH_ScPHO4_like"/>
    <property type="match status" value="1"/>
</dbReference>
<dbReference type="InterPro" id="IPR011598">
    <property type="entry name" value="bHLH_dom"/>
</dbReference>
<dbReference type="InterPro" id="IPR036638">
    <property type="entry name" value="HLH_DNA-bd_sf"/>
</dbReference>
<evidence type="ECO:0000313" key="3">
    <source>
        <dbReference type="EMBL" id="KHJ34273.1"/>
    </source>
</evidence>
<protein>
    <submittedName>
        <fullName evidence="3">Putative phosphorus acquisition-controlling protein</fullName>
    </submittedName>
</protein>